<dbReference type="RefSeq" id="WP_044766667.1">
    <property type="nucleotide sequence ID" value="NZ_CEIH01000030.1"/>
</dbReference>
<evidence type="ECO:0000313" key="1">
    <source>
        <dbReference type="EMBL" id="CYW44298.1"/>
    </source>
</evidence>
<name>A0A0Z8PEG3_STRSU</name>
<evidence type="ECO:0000313" key="2">
    <source>
        <dbReference type="Proteomes" id="UP000069526"/>
    </source>
</evidence>
<protein>
    <submittedName>
        <fullName evidence="1">Uncharacterized protein</fullName>
    </submittedName>
</protein>
<organism evidence="1 2">
    <name type="scientific">Streptococcus suis</name>
    <dbReference type="NCBI Taxonomy" id="1307"/>
    <lineage>
        <taxon>Bacteria</taxon>
        <taxon>Bacillati</taxon>
        <taxon>Bacillota</taxon>
        <taxon>Bacilli</taxon>
        <taxon>Lactobacillales</taxon>
        <taxon>Streptococcaceae</taxon>
        <taxon>Streptococcus</taxon>
    </lineage>
</organism>
<dbReference type="Proteomes" id="UP000069526">
    <property type="component" value="Unassembled WGS sequence"/>
</dbReference>
<gene>
    <name evidence="1" type="ORF">ERS132539_01625</name>
</gene>
<dbReference type="AlphaFoldDB" id="A0A0Z8PEG3"/>
<sequence>MENRFTNFNKAKEEATIKNTLKVNSDHPSEVEKKQTYSFTLLPSEREMLKILAAKTDIKVSDSQYLGSLIRSAYDKSLKD</sequence>
<accession>A0A0Z8PEG3</accession>
<dbReference type="EMBL" id="FIJK01000042">
    <property type="protein sequence ID" value="CYW44298.1"/>
    <property type="molecule type" value="Genomic_DNA"/>
</dbReference>
<proteinExistence type="predicted"/>
<reference evidence="1 2" key="1">
    <citation type="submission" date="2016-02" db="EMBL/GenBank/DDBJ databases">
        <authorList>
            <consortium name="Pathogen Informatics"/>
        </authorList>
    </citation>
    <scope>NUCLEOTIDE SEQUENCE [LARGE SCALE GENOMIC DNA]</scope>
    <source>
        <strain evidence="1 2">SS1013</strain>
    </source>
</reference>